<keyword evidence="2" id="KW-1185">Reference proteome</keyword>
<reference evidence="1 2" key="1">
    <citation type="submission" date="2021-04" db="EMBL/GenBank/DDBJ databases">
        <title>The complete genome sequence of Neokomagataea sp. TBRC 2177.</title>
        <authorList>
            <person name="Charoenyingcharoen P."/>
            <person name="Yukphan P."/>
        </authorList>
    </citation>
    <scope>NUCLEOTIDE SEQUENCE [LARGE SCALE GENOMIC DNA]</scope>
    <source>
        <strain evidence="1 2">TBRC 2177</strain>
    </source>
</reference>
<comment type="caution">
    <text evidence="1">The sequence shown here is derived from an EMBL/GenBank/DDBJ whole genome shotgun (WGS) entry which is preliminary data.</text>
</comment>
<organism evidence="1 2">
    <name type="scientific">Neokomagataea anthophila</name>
    <dbReference type="NCBI Taxonomy" id="2826925"/>
    <lineage>
        <taxon>Bacteria</taxon>
        <taxon>Pseudomonadati</taxon>
        <taxon>Pseudomonadota</taxon>
        <taxon>Alphaproteobacteria</taxon>
        <taxon>Acetobacterales</taxon>
        <taxon>Acetobacteraceae</taxon>
        <taxon>Neokomagataea</taxon>
    </lineage>
</organism>
<evidence type="ECO:0000313" key="1">
    <source>
        <dbReference type="EMBL" id="MBR0560617.1"/>
    </source>
</evidence>
<dbReference type="EMBL" id="JAGRQH010000011">
    <property type="protein sequence ID" value="MBR0560617.1"/>
    <property type="molecule type" value="Genomic_DNA"/>
</dbReference>
<proteinExistence type="predicted"/>
<name>A0ABS5E9M7_9PROT</name>
<gene>
    <name evidence="1" type="ORF">KB213_11210</name>
</gene>
<dbReference type="Proteomes" id="UP000677812">
    <property type="component" value="Unassembled WGS sequence"/>
</dbReference>
<dbReference type="RefSeq" id="WP_211683179.1">
    <property type="nucleotide sequence ID" value="NZ_JAGRQH010000011.1"/>
</dbReference>
<evidence type="ECO:0008006" key="3">
    <source>
        <dbReference type="Google" id="ProtNLM"/>
    </source>
</evidence>
<accession>A0ABS5E9M7</accession>
<sequence>MIETLIATLLVLAAALYWTMRLFPSIRKPVYAALGRTPPHSTTAKRPGSCGGCTGCSGKSGGCH</sequence>
<protein>
    <recommendedName>
        <fullName evidence="3">FeoB-associated Cys-rich membrane protein</fullName>
    </recommendedName>
</protein>
<evidence type="ECO:0000313" key="2">
    <source>
        <dbReference type="Proteomes" id="UP000677812"/>
    </source>
</evidence>